<dbReference type="Proteomes" id="UP000656042">
    <property type="component" value="Unassembled WGS sequence"/>
</dbReference>
<proteinExistence type="predicted"/>
<reference evidence="1" key="2">
    <citation type="submission" date="2020-09" db="EMBL/GenBank/DDBJ databases">
        <authorList>
            <person name="Sun Q."/>
            <person name="Zhou Y."/>
        </authorList>
    </citation>
    <scope>NUCLEOTIDE SEQUENCE</scope>
    <source>
        <strain evidence="1">CGMCC 4.7299</strain>
    </source>
</reference>
<comment type="caution">
    <text evidence="1">The sequence shown here is derived from an EMBL/GenBank/DDBJ whole genome shotgun (WGS) entry which is preliminary data.</text>
</comment>
<evidence type="ECO:0000313" key="2">
    <source>
        <dbReference type="Proteomes" id="UP000656042"/>
    </source>
</evidence>
<sequence length="86" mass="9223">MVLVDDAYRVAVGDTEFRTCEGTGAMPSSIADWLSAVERTPFTGALVRLRQGRTATVHCHGPLAPCSTNRAGLGSWGRRGHPRSAR</sequence>
<evidence type="ECO:0000313" key="1">
    <source>
        <dbReference type="EMBL" id="GGK79053.1"/>
    </source>
</evidence>
<reference evidence="1" key="1">
    <citation type="journal article" date="2014" name="Int. J. Syst. Evol. Microbiol.">
        <title>Complete genome sequence of Corynebacterium casei LMG S-19264T (=DSM 44701T), isolated from a smear-ripened cheese.</title>
        <authorList>
            <consortium name="US DOE Joint Genome Institute (JGI-PGF)"/>
            <person name="Walter F."/>
            <person name="Albersmeier A."/>
            <person name="Kalinowski J."/>
            <person name="Ruckert C."/>
        </authorList>
    </citation>
    <scope>NUCLEOTIDE SEQUENCE</scope>
    <source>
        <strain evidence="1">CGMCC 4.7299</strain>
    </source>
</reference>
<organism evidence="1 2">
    <name type="scientific">Mangrovihabitans endophyticus</name>
    <dbReference type="NCBI Taxonomy" id="1751298"/>
    <lineage>
        <taxon>Bacteria</taxon>
        <taxon>Bacillati</taxon>
        <taxon>Actinomycetota</taxon>
        <taxon>Actinomycetes</taxon>
        <taxon>Micromonosporales</taxon>
        <taxon>Micromonosporaceae</taxon>
        <taxon>Mangrovihabitans</taxon>
    </lineage>
</organism>
<keyword evidence="2" id="KW-1185">Reference proteome</keyword>
<dbReference type="AlphaFoldDB" id="A0A8J3FMF9"/>
<gene>
    <name evidence="1" type="ORF">GCM10012284_11300</name>
</gene>
<name>A0A8J3FMF9_9ACTN</name>
<protein>
    <submittedName>
        <fullName evidence="1">Uncharacterized protein</fullName>
    </submittedName>
</protein>
<dbReference type="EMBL" id="BMMX01000002">
    <property type="protein sequence ID" value="GGK79053.1"/>
    <property type="molecule type" value="Genomic_DNA"/>
</dbReference>
<accession>A0A8J3FMF9</accession>